<dbReference type="Pfam" id="PF03816">
    <property type="entry name" value="LytR_cpsA_psr"/>
    <property type="match status" value="1"/>
</dbReference>
<organism evidence="4">
    <name type="scientific">freshwater metagenome</name>
    <dbReference type="NCBI Taxonomy" id="449393"/>
    <lineage>
        <taxon>unclassified sequences</taxon>
        <taxon>metagenomes</taxon>
        <taxon>ecological metagenomes</taxon>
    </lineage>
</organism>
<dbReference type="PANTHER" id="PTHR33392">
    <property type="entry name" value="POLYISOPRENYL-TEICHOIC ACID--PEPTIDOGLYCAN TEICHOIC ACID TRANSFERASE TAGU"/>
    <property type="match status" value="1"/>
</dbReference>
<keyword evidence="2" id="KW-1133">Transmembrane helix</keyword>
<keyword evidence="2" id="KW-0812">Transmembrane</keyword>
<feature type="transmembrane region" description="Helical" evidence="2">
    <location>
        <begin position="37"/>
        <end position="58"/>
    </location>
</feature>
<evidence type="ECO:0000256" key="2">
    <source>
        <dbReference type="SAM" id="Phobius"/>
    </source>
</evidence>
<dbReference type="AlphaFoldDB" id="A0A6J6E8M7"/>
<protein>
    <submittedName>
        <fullName evidence="4">Unannotated protein</fullName>
    </submittedName>
</protein>
<dbReference type="InterPro" id="IPR004474">
    <property type="entry name" value="LytR_CpsA_psr"/>
</dbReference>
<evidence type="ECO:0000259" key="3">
    <source>
        <dbReference type="Pfam" id="PF03816"/>
    </source>
</evidence>
<dbReference type="EMBL" id="CAEZTU010000009">
    <property type="protein sequence ID" value="CAB4572940.1"/>
    <property type="molecule type" value="Genomic_DNA"/>
</dbReference>
<keyword evidence="2" id="KW-0472">Membrane</keyword>
<accession>A0A6J6E8M7</accession>
<dbReference type="InterPro" id="IPR050922">
    <property type="entry name" value="LytR/CpsA/Psr_CW_biosynth"/>
</dbReference>
<proteinExistence type="predicted"/>
<dbReference type="Gene3D" id="3.40.630.190">
    <property type="entry name" value="LCP protein"/>
    <property type="match status" value="1"/>
</dbReference>
<feature type="compositionally biased region" description="Basic and acidic residues" evidence="1">
    <location>
        <begin position="1"/>
        <end position="16"/>
    </location>
</feature>
<sequence length="347" mass="37646">MEKKNGLPNEWFRDSKSPASKSTRGSRKPKSLNKRQITWVFLGAFAYWFAFLLLIALVQLNKIDIDRAESEIPKSPGKTWLLVGSDSREDIDDPVLEGAPLGKFEGQRSDTILIMSVPRIGTPLQLTSIPRDLVVTIPAHGETSEKKNKINAAYAFGGPNLSVKTVDNLVGVQMDNYAEIGFAGLVNVVNSFNGIRVCPSQDFSDKKSGLEIKEGCQKVDGLTALAYSRMRYADPKGDIGRTERQQEVVTQIVKKSLSPFTLLNPLRAPQTVSAIANAVTVSKGVGPFDLVPLVFALRSGGIDAATLPNKSGGNIGNLGSTRVITENAKEVFLALQEGTKIPSFETK</sequence>
<feature type="region of interest" description="Disordered" evidence="1">
    <location>
        <begin position="1"/>
        <end position="29"/>
    </location>
</feature>
<dbReference type="PANTHER" id="PTHR33392:SF6">
    <property type="entry name" value="POLYISOPRENYL-TEICHOIC ACID--PEPTIDOGLYCAN TEICHOIC ACID TRANSFERASE TAGU"/>
    <property type="match status" value="1"/>
</dbReference>
<name>A0A6J6E8M7_9ZZZZ</name>
<gene>
    <name evidence="4" type="ORF">UFOPK1740_00372</name>
</gene>
<evidence type="ECO:0000256" key="1">
    <source>
        <dbReference type="SAM" id="MobiDB-lite"/>
    </source>
</evidence>
<dbReference type="NCBIfam" id="TIGR00350">
    <property type="entry name" value="lytR_cpsA_psr"/>
    <property type="match status" value="1"/>
</dbReference>
<evidence type="ECO:0000313" key="4">
    <source>
        <dbReference type="EMBL" id="CAB4572940.1"/>
    </source>
</evidence>
<feature type="domain" description="Cell envelope-related transcriptional attenuator" evidence="3">
    <location>
        <begin position="108"/>
        <end position="256"/>
    </location>
</feature>
<reference evidence="4" key="1">
    <citation type="submission" date="2020-05" db="EMBL/GenBank/DDBJ databases">
        <authorList>
            <person name="Chiriac C."/>
            <person name="Salcher M."/>
            <person name="Ghai R."/>
            <person name="Kavagutti S V."/>
        </authorList>
    </citation>
    <scope>NUCLEOTIDE SEQUENCE</scope>
</reference>